<proteinExistence type="predicted"/>
<dbReference type="InterPro" id="IPR055370">
    <property type="entry name" value="Lsr2_DNA-bd"/>
</dbReference>
<dbReference type="InterPro" id="IPR042261">
    <property type="entry name" value="Lsr2-like_dimerization"/>
</dbReference>
<dbReference type="Gene3D" id="4.10.320.10">
    <property type="entry name" value="E3-binding domain"/>
    <property type="match status" value="1"/>
</dbReference>
<evidence type="ECO:0000259" key="3">
    <source>
        <dbReference type="Pfam" id="PF11774"/>
    </source>
</evidence>
<dbReference type="Proteomes" id="UP001141629">
    <property type="component" value="Unassembled WGS sequence"/>
</dbReference>
<dbReference type="RefSeq" id="WP_263995520.1">
    <property type="nucleotide sequence ID" value="NZ_JACKVK010000005.1"/>
</dbReference>
<reference evidence="5" key="1">
    <citation type="submission" date="2020-07" db="EMBL/GenBank/DDBJ databases">
        <authorList>
            <person name="Pettersson B.M.F."/>
            <person name="Behra P.R.K."/>
            <person name="Ramesh M."/>
            <person name="Das S."/>
            <person name="Dasgupta S."/>
            <person name="Kirsebom L.A."/>
        </authorList>
    </citation>
    <scope>NUCLEOTIDE SEQUENCE</scope>
    <source>
        <strain evidence="5">DSM 44838</strain>
    </source>
</reference>
<evidence type="ECO:0000256" key="1">
    <source>
        <dbReference type="ARBA" id="ARBA00023125"/>
    </source>
</evidence>
<dbReference type="InterPro" id="IPR036625">
    <property type="entry name" value="E3-bd_dom_sf"/>
</dbReference>
<dbReference type="GO" id="GO:0016746">
    <property type="term" value="F:acyltransferase activity"/>
    <property type="evidence" value="ECO:0007669"/>
    <property type="project" value="InterPro"/>
</dbReference>
<dbReference type="Gene3D" id="3.30.60.230">
    <property type="entry name" value="Lsr2, dimerization domain"/>
    <property type="match status" value="1"/>
</dbReference>
<dbReference type="EMBL" id="JACKVK010000005">
    <property type="protein sequence ID" value="MCV7420746.1"/>
    <property type="molecule type" value="Genomic_DNA"/>
</dbReference>
<gene>
    <name evidence="5" type="ORF">H7K45_09375</name>
</gene>
<feature type="domain" description="Lsr2 dimerization" evidence="3">
    <location>
        <begin position="1"/>
        <end position="57"/>
    </location>
</feature>
<comment type="caution">
    <text evidence="5">The sequence shown here is derived from an EMBL/GenBank/DDBJ whole genome shotgun (WGS) entry which is preliminary data.</text>
</comment>
<evidence type="ECO:0000259" key="4">
    <source>
        <dbReference type="Pfam" id="PF23359"/>
    </source>
</evidence>
<feature type="domain" description="Lsr2 DNA-binding" evidence="4">
    <location>
        <begin position="71"/>
        <end position="104"/>
    </location>
</feature>
<name>A0A9X2Z0K4_9MYCO</name>
<dbReference type="Pfam" id="PF23359">
    <property type="entry name" value="Lsr2_DNA-bd"/>
    <property type="match status" value="1"/>
</dbReference>
<feature type="region of interest" description="Disordered" evidence="2">
    <location>
        <begin position="51"/>
        <end position="111"/>
    </location>
</feature>
<sequence length="111" mass="12383">MAKKTVVEWVDDIDGTAASETVTFTIDGSRYEIDLSEKNAAKLRKTMSGWIEASRRASSRRAKSAQQPKNDSSESTKARKWAMDNGLDVGPRGRLRSEVIDAYRTRSTAEK</sequence>
<keyword evidence="6" id="KW-1185">Reference proteome</keyword>
<protein>
    <submittedName>
        <fullName evidence="5">Lsr2 family protein</fullName>
    </submittedName>
</protein>
<evidence type="ECO:0000313" key="5">
    <source>
        <dbReference type="EMBL" id="MCV7420746.1"/>
    </source>
</evidence>
<dbReference type="Pfam" id="PF11774">
    <property type="entry name" value="Lsr2"/>
    <property type="match status" value="1"/>
</dbReference>
<organism evidence="5 6">
    <name type="scientific">Mycobacterium yunnanensis</name>
    <dbReference type="NCBI Taxonomy" id="368477"/>
    <lineage>
        <taxon>Bacteria</taxon>
        <taxon>Bacillati</taxon>
        <taxon>Actinomycetota</taxon>
        <taxon>Actinomycetes</taxon>
        <taxon>Mycobacteriales</taxon>
        <taxon>Mycobacteriaceae</taxon>
        <taxon>Mycobacterium</taxon>
    </lineage>
</organism>
<evidence type="ECO:0000313" key="6">
    <source>
        <dbReference type="Proteomes" id="UP001141629"/>
    </source>
</evidence>
<feature type="compositionally biased region" description="Basic and acidic residues" evidence="2">
    <location>
        <begin position="95"/>
        <end position="111"/>
    </location>
</feature>
<accession>A0A9X2Z0K4</accession>
<keyword evidence="1" id="KW-0238">DNA-binding</keyword>
<evidence type="ECO:0000256" key="2">
    <source>
        <dbReference type="SAM" id="MobiDB-lite"/>
    </source>
</evidence>
<dbReference type="GO" id="GO:0003677">
    <property type="term" value="F:DNA binding"/>
    <property type="evidence" value="ECO:0007669"/>
    <property type="project" value="UniProtKB-KW"/>
</dbReference>
<dbReference type="InterPro" id="IPR024412">
    <property type="entry name" value="Lsr2_dim_dom"/>
</dbReference>
<reference evidence="5" key="2">
    <citation type="journal article" date="2022" name="BMC Genomics">
        <title>Comparative genome analysis of mycobacteria focusing on tRNA and non-coding RNA.</title>
        <authorList>
            <person name="Behra P.R.K."/>
            <person name="Pettersson B.M.F."/>
            <person name="Ramesh M."/>
            <person name="Das S."/>
            <person name="Dasgupta S."/>
            <person name="Kirsebom L.A."/>
        </authorList>
    </citation>
    <scope>NUCLEOTIDE SEQUENCE</scope>
    <source>
        <strain evidence="5">DSM 44838</strain>
    </source>
</reference>
<dbReference type="AlphaFoldDB" id="A0A9X2Z0K4"/>